<keyword evidence="2" id="KW-1185">Reference proteome</keyword>
<gene>
    <name evidence="1" type="ORF">PHYSODRAFT_306247</name>
</gene>
<name>G5A8L5_PHYSP</name>
<evidence type="ECO:0000313" key="1">
    <source>
        <dbReference type="EMBL" id="EGZ08241.1"/>
    </source>
</evidence>
<proteinExistence type="predicted"/>
<accession>G5A8L5</accession>
<dbReference type="RefSeq" id="XP_009536413.1">
    <property type="nucleotide sequence ID" value="XM_009538118.1"/>
</dbReference>
<dbReference type="AlphaFoldDB" id="G5A8L5"/>
<sequence length="753" mass="86235">MEQRWDFLAPWTEVLRTHIKYCWPKSDEAIWAFKRRSLEVYPPARFKDSTTRNYERSLSEAAENDFQATIQKFREALALLAAVVHVDQSAWRYLLGHQCGVDLGVEGEEIFEEEIAVLFQLYMIKGDTRYSFPQNLEQDLVRWFGVYQRTEARQEYLDALQKISDLAGNLPLDKPRVDIKTSDPSDGVRALQAIWNAEKLVTAEWEIYDWNMENKVESGSLRCTFVMEPMILDFGERGTPFEYVELVIALVQENVWFSQVSLWMGQLGMLFEVKGTSKLTFGELMMTLFNTPQQPYPMNRIFASDGKAERESSPLQLGTIDLDCDHALRCRDFQSMCSAIVANQTAKNVSMHLCISTKYATNSGESWKWLAYAFFSKRAREYSSLECLAFTSVDSMTVEDMEAFSAIVASGRVEEREATLKAYSEIHWDLDDQGQPWTDSIPISLDKPIPSVRTFSDDGESTLVNVMIPGFGWCQVQRSDLVFAHTTSVRASSRGVTSLTLSFPCPCEVDHEGLPKFLAAVGRPLRFLSLKEDSLQLDDRVIFQCCPNLDEFALCRHRVEARLSFCDYRATHQGLPELGCDWDDVRVLLTRLTDNSSPLAQCVRRLRQHLYIWMGDWDRENGANEATPQDAINVIHQMLEINKSLEYFDAVAPMGYLGDVSGLRKHHLKPMMRLLKLPIDAKVALLSVIFPQYAKESSRKRKHEENISLSSLGRLDENVLSKIFLFAAPPLLRRVYTFKPTRDTWEYSVPVPI</sequence>
<dbReference type="InParanoid" id="G5A8L5"/>
<protein>
    <submittedName>
        <fullName evidence="1">Uncharacterized protein</fullName>
    </submittedName>
</protein>
<dbReference type="EMBL" id="JH159161">
    <property type="protein sequence ID" value="EGZ08241.1"/>
    <property type="molecule type" value="Genomic_DNA"/>
</dbReference>
<reference evidence="1 2" key="1">
    <citation type="journal article" date="2006" name="Science">
        <title>Phytophthora genome sequences uncover evolutionary origins and mechanisms of pathogenesis.</title>
        <authorList>
            <person name="Tyler B.M."/>
            <person name="Tripathy S."/>
            <person name="Zhang X."/>
            <person name="Dehal P."/>
            <person name="Jiang R.H."/>
            <person name="Aerts A."/>
            <person name="Arredondo F.D."/>
            <person name="Baxter L."/>
            <person name="Bensasson D."/>
            <person name="Beynon J.L."/>
            <person name="Chapman J."/>
            <person name="Damasceno C.M."/>
            <person name="Dorrance A.E."/>
            <person name="Dou D."/>
            <person name="Dickerman A.W."/>
            <person name="Dubchak I.L."/>
            <person name="Garbelotto M."/>
            <person name="Gijzen M."/>
            <person name="Gordon S.G."/>
            <person name="Govers F."/>
            <person name="Grunwald N.J."/>
            <person name="Huang W."/>
            <person name="Ivors K.L."/>
            <person name="Jones R.W."/>
            <person name="Kamoun S."/>
            <person name="Krampis K."/>
            <person name="Lamour K.H."/>
            <person name="Lee M.K."/>
            <person name="McDonald W.H."/>
            <person name="Medina M."/>
            <person name="Meijer H.J."/>
            <person name="Nordberg E.K."/>
            <person name="Maclean D.J."/>
            <person name="Ospina-Giraldo M.D."/>
            <person name="Morris P.F."/>
            <person name="Phuntumart V."/>
            <person name="Putnam N.H."/>
            <person name="Rash S."/>
            <person name="Rose J.K."/>
            <person name="Sakihama Y."/>
            <person name="Salamov A.A."/>
            <person name="Savidor A."/>
            <person name="Scheuring C.F."/>
            <person name="Smith B.M."/>
            <person name="Sobral B.W."/>
            <person name="Terry A."/>
            <person name="Torto-Alalibo T.A."/>
            <person name="Win J."/>
            <person name="Xu Z."/>
            <person name="Zhang H."/>
            <person name="Grigoriev I.V."/>
            <person name="Rokhsar D.S."/>
            <person name="Boore J.L."/>
        </authorList>
    </citation>
    <scope>NUCLEOTIDE SEQUENCE [LARGE SCALE GENOMIC DNA]</scope>
    <source>
        <strain evidence="1 2">P6497</strain>
    </source>
</reference>
<dbReference type="GeneID" id="20642687"/>
<dbReference type="OMA" id="CSAIVAN"/>
<dbReference type="KEGG" id="psoj:PHYSODRAFT_306247"/>
<organism evidence="1 2">
    <name type="scientific">Phytophthora sojae (strain P6497)</name>
    <name type="common">Soybean stem and root rot agent</name>
    <name type="synonym">Phytophthora megasperma f. sp. glycines</name>
    <dbReference type="NCBI Taxonomy" id="1094619"/>
    <lineage>
        <taxon>Eukaryota</taxon>
        <taxon>Sar</taxon>
        <taxon>Stramenopiles</taxon>
        <taxon>Oomycota</taxon>
        <taxon>Peronosporomycetes</taxon>
        <taxon>Peronosporales</taxon>
        <taxon>Peronosporaceae</taxon>
        <taxon>Phytophthora</taxon>
    </lineage>
</organism>
<evidence type="ECO:0000313" key="2">
    <source>
        <dbReference type="Proteomes" id="UP000002640"/>
    </source>
</evidence>
<dbReference type="Proteomes" id="UP000002640">
    <property type="component" value="Unassembled WGS sequence"/>
</dbReference>